<evidence type="ECO:0000256" key="3">
    <source>
        <dbReference type="ARBA" id="ARBA00023163"/>
    </source>
</evidence>
<keyword evidence="2" id="KW-0238">DNA-binding</keyword>
<dbReference type="PROSITE" id="PS51118">
    <property type="entry name" value="HTH_HXLR"/>
    <property type="match status" value="1"/>
</dbReference>
<dbReference type="Gene3D" id="1.10.10.10">
    <property type="entry name" value="Winged helix-like DNA-binding domain superfamily/Winged helix DNA-binding domain"/>
    <property type="match status" value="1"/>
</dbReference>
<dbReference type="PANTHER" id="PTHR33204:SF36">
    <property type="entry name" value="TRANSCRIPTIONAL REGULATORY PROTEIN"/>
    <property type="match status" value="1"/>
</dbReference>
<dbReference type="Pfam" id="PF01638">
    <property type="entry name" value="HxlR"/>
    <property type="match status" value="1"/>
</dbReference>
<dbReference type="InterPro" id="IPR002577">
    <property type="entry name" value="HTH_HxlR"/>
</dbReference>
<organism evidence="5 6">
    <name type="scientific">Micromonospora cathayae</name>
    <dbReference type="NCBI Taxonomy" id="3028804"/>
    <lineage>
        <taxon>Bacteria</taxon>
        <taxon>Bacillati</taxon>
        <taxon>Actinomycetota</taxon>
        <taxon>Actinomycetes</taxon>
        <taxon>Micromonosporales</taxon>
        <taxon>Micromonosporaceae</taxon>
        <taxon>Micromonospora</taxon>
    </lineage>
</organism>
<feature type="domain" description="HTH hxlR-type" evidence="4">
    <location>
        <begin position="11"/>
        <end position="108"/>
    </location>
</feature>
<protein>
    <submittedName>
        <fullName evidence="5">Helix-turn-helix domain-containing protein</fullName>
    </submittedName>
</protein>
<evidence type="ECO:0000313" key="5">
    <source>
        <dbReference type="EMBL" id="WDZ83319.1"/>
    </source>
</evidence>
<evidence type="ECO:0000313" key="6">
    <source>
        <dbReference type="Proteomes" id="UP001219605"/>
    </source>
</evidence>
<keyword evidence="1" id="KW-0805">Transcription regulation</keyword>
<dbReference type="EMBL" id="CP118615">
    <property type="protein sequence ID" value="WDZ83319.1"/>
    <property type="molecule type" value="Genomic_DNA"/>
</dbReference>
<dbReference type="InterPro" id="IPR036390">
    <property type="entry name" value="WH_DNA-bd_sf"/>
</dbReference>
<sequence length="167" mass="18329">MHYRLSSVQACSIARALDVIGERWTLLIVRDALLGITRFDGFLRSLGISRNILADRLNTLVGAGVLDRVPYQDRPLRHEYHLTDRGRELVPVVLALMQWGDRHLAGSAGPPRLAEHEDCGGPARAEVTCADCARPLAPTEVTTRFSPRYLAAKRLAAATDRPAGPPD</sequence>
<reference evidence="5 6" key="1">
    <citation type="submission" date="2023-02" db="EMBL/GenBank/DDBJ databases">
        <authorList>
            <person name="Mo P."/>
        </authorList>
    </citation>
    <scope>NUCLEOTIDE SEQUENCE [LARGE SCALE GENOMIC DNA]</scope>
    <source>
        <strain evidence="5 6">HUAS 3</strain>
    </source>
</reference>
<proteinExistence type="predicted"/>
<dbReference type="RefSeq" id="WP_275029782.1">
    <property type="nucleotide sequence ID" value="NZ_CP118615.1"/>
</dbReference>
<accession>A0ABY7ZN45</accession>
<dbReference type="Proteomes" id="UP001219605">
    <property type="component" value="Chromosome"/>
</dbReference>
<evidence type="ECO:0000259" key="4">
    <source>
        <dbReference type="PROSITE" id="PS51118"/>
    </source>
</evidence>
<evidence type="ECO:0000256" key="2">
    <source>
        <dbReference type="ARBA" id="ARBA00023125"/>
    </source>
</evidence>
<keyword evidence="3" id="KW-0804">Transcription</keyword>
<name>A0ABY7ZN45_9ACTN</name>
<dbReference type="SUPFAM" id="SSF46785">
    <property type="entry name" value="Winged helix' DNA-binding domain"/>
    <property type="match status" value="1"/>
</dbReference>
<evidence type="ECO:0000256" key="1">
    <source>
        <dbReference type="ARBA" id="ARBA00023015"/>
    </source>
</evidence>
<dbReference type="PANTHER" id="PTHR33204">
    <property type="entry name" value="TRANSCRIPTIONAL REGULATOR, MARR FAMILY"/>
    <property type="match status" value="1"/>
</dbReference>
<dbReference type="InterPro" id="IPR036388">
    <property type="entry name" value="WH-like_DNA-bd_sf"/>
</dbReference>
<keyword evidence="6" id="KW-1185">Reference proteome</keyword>
<gene>
    <name evidence="5" type="ORF">PVK37_23045</name>
</gene>